<accession>A0A916UH29</accession>
<evidence type="ECO:0000313" key="2">
    <source>
        <dbReference type="Proteomes" id="UP000641514"/>
    </source>
</evidence>
<dbReference type="AlphaFoldDB" id="A0A916UH29"/>
<dbReference type="EMBL" id="BMJH01000003">
    <property type="protein sequence ID" value="GGC72646.1"/>
    <property type="molecule type" value="Genomic_DNA"/>
</dbReference>
<reference evidence="1" key="2">
    <citation type="submission" date="2020-09" db="EMBL/GenBank/DDBJ databases">
        <authorList>
            <person name="Sun Q."/>
            <person name="Zhou Y."/>
        </authorList>
    </citation>
    <scope>NUCLEOTIDE SEQUENCE</scope>
    <source>
        <strain evidence="1">CGMCC 1.15478</strain>
    </source>
</reference>
<name>A0A916UH29_9ACTN</name>
<comment type="caution">
    <text evidence="1">The sequence shown here is derived from an EMBL/GenBank/DDBJ whole genome shotgun (WGS) entry which is preliminary data.</text>
</comment>
<reference evidence="1" key="1">
    <citation type="journal article" date="2014" name="Int. J. Syst. Evol. Microbiol.">
        <title>Complete genome sequence of Corynebacterium casei LMG S-19264T (=DSM 44701T), isolated from a smear-ripened cheese.</title>
        <authorList>
            <consortium name="US DOE Joint Genome Institute (JGI-PGF)"/>
            <person name="Walter F."/>
            <person name="Albersmeier A."/>
            <person name="Kalinowski J."/>
            <person name="Ruckert C."/>
        </authorList>
    </citation>
    <scope>NUCLEOTIDE SEQUENCE</scope>
    <source>
        <strain evidence="1">CGMCC 1.15478</strain>
    </source>
</reference>
<evidence type="ECO:0000313" key="1">
    <source>
        <dbReference type="EMBL" id="GGC72646.1"/>
    </source>
</evidence>
<dbReference type="Proteomes" id="UP000641514">
    <property type="component" value="Unassembled WGS sequence"/>
</dbReference>
<proteinExistence type="predicted"/>
<protein>
    <submittedName>
        <fullName evidence="1">Uncharacterized protein</fullName>
    </submittedName>
</protein>
<sequence length="71" mass="7736">MDSSSFPPSPRSSTCWSADEIATAKALLDADTITEEELRTTKEKALARAQFNPTSGAFHIENLSQCVIHPN</sequence>
<gene>
    <name evidence="1" type="ORF">GCM10011410_27150</name>
</gene>
<organism evidence="1 2">
    <name type="scientific">Hoyosella rhizosphaerae</name>
    <dbReference type="NCBI Taxonomy" id="1755582"/>
    <lineage>
        <taxon>Bacteria</taxon>
        <taxon>Bacillati</taxon>
        <taxon>Actinomycetota</taxon>
        <taxon>Actinomycetes</taxon>
        <taxon>Mycobacteriales</taxon>
        <taxon>Hoyosellaceae</taxon>
        <taxon>Hoyosella</taxon>
    </lineage>
</organism>
<keyword evidence="2" id="KW-1185">Reference proteome</keyword>